<dbReference type="Pfam" id="PF01636">
    <property type="entry name" value="APH"/>
    <property type="match status" value="1"/>
</dbReference>
<dbReference type="InterPro" id="IPR002575">
    <property type="entry name" value="Aminoglycoside_PTrfase"/>
</dbReference>
<dbReference type="OrthoDB" id="5584477at2759"/>
<dbReference type="InterPro" id="IPR011009">
    <property type="entry name" value="Kinase-like_dom_sf"/>
</dbReference>
<dbReference type="RefSeq" id="XP_051358461.1">
    <property type="nucleotide sequence ID" value="XM_051510662.1"/>
</dbReference>
<dbReference type="Gene3D" id="3.90.1200.10">
    <property type="match status" value="1"/>
</dbReference>
<dbReference type="InterPro" id="IPR040976">
    <property type="entry name" value="Pkinase_fungal"/>
</dbReference>
<dbReference type="PANTHER" id="PTHR21310">
    <property type="entry name" value="AMINOGLYCOSIDE PHOSPHOTRANSFERASE-RELATED-RELATED"/>
    <property type="match status" value="1"/>
</dbReference>
<reference evidence="3" key="2">
    <citation type="submission" date="2022-07" db="EMBL/GenBank/DDBJ databases">
        <authorList>
            <person name="Goncalves M.F.M."/>
            <person name="Hilario S."/>
            <person name="Van De Peer Y."/>
            <person name="Esteves A.C."/>
            <person name="Alves A."/>
        </authorList>
    </citation>
    <scope>NUCLEOTIDE SEQUENCE</scope>
    <source>
        <strain evidence="3">MUM 19.33</strain>
    </source>
</reference>
<dbReference type="EMBL" id="JAGIXG020000158">
    <property type="protein sequence ID" value="KAI6777605.1"/>
    <property type="molecule type" value="Genomic_DNA"/>
</dbReference>
<evidence type="ECO:0000259" key="2">
    <source>
        <dbReference type="Pfam" id="PF17667"/>
    </source>
</evidence>
<dbReference type="GeneID" id="75829256"/>
<dbReference type="InterPro" id="IPR051678">
    <property type="entry name" value="AGP_Transferase"/>
</dbReference>
<accession>A0A9Q0BAI6</accession>
<comment type="caution">
    <text evidence="3">The sequence shown here is derived from an EMBL/GenBank/DDBJ whole genome shotgun (WGS) entry which is preliminary data.</text>
</comment>
<gene>
    <name evidence="3" type="ORF">J7T54_002748</name>
</gene>
<feature type="domain" description="Fungal-type protein kinase" evidence="2">
    <location>
        <begin position="527"/>
        <end position="599"/>
    </location>
</feature>
<keyword evidence="4" id="KW-1185">Reference proteome</keyword>
<evidence type="ECO:0008006" key="5">
    <source>
        <dbReference type="Google" id="ProtNLM"/>
    </source>
</evidence>
<organism evidence="3 4">
    <name type="scientific">Emericellopsis cladophorae</name>
    <dbReference type="NCBI Taxonomy" id="2686198"/>
    <lineage>
        <taxon>Eukaryota</taxon>
        <taxon>Fungi</taxon>
        <taxon>Dikarya</taxon>
        <taxon>Ascomycota</taxon>
        <taxon>Pezizomycotina</taxon>
        <taxon>Sordariomycetes</taxon>
        <taxon>Hypocreomycetidae</taxon>
        <taxon>Hypocreales</taxon>
        <taxon>Bionectriaceae</taxon>
        <taxon>Emericellopsis</taxon>
    </lineage>
</organism>
<reference evidence="3" key="1">
    <citation type="journal article" date="2021" name="J Fungi (Basel)">
        <title>Genomic and Metabolomic Analyses of the Marine Fungus Emericellopsis cladophorae: Insights into Saltwater Adaptability Mechanisms and Its Biosynthetic Potential.</title>
        <authorList>
            <person name="Goncalves M.F.M."/>
            <person name="Hilario S."/>
            <person name="Van de Peer Y."/>
            <person name="Esteves A.C."/>
            <person name="Alves A."/>
        </authorList>
    </citation>
    <scope>NUCLEOTIDE SEQUENCE</scope>
    <source>
        <strain evidence="3">MUM 19.33</strain>
    </source>
</reference>
<dbReference type="SUPFAM" id="SSF56112">
    <property type="entry name" value="Protein kinase-like (PK-like)"/>
    <property type="match status" value="1"/>
</dbReference>
<protein>
    <recommendedName>
        <fullName evidence="5">Aminoglycoside phosphotransferase domain-containing protein</fullName>
    </recommendedName>
</protein>
<evidence type="ECO:0000259" key="1">
    <source>
        <dbReference type="Pfam" id="PF01636"/>
    </source>
</evidence>
<feature type="domain" description="Aminoglycoside phosphotransferase" evidence="1">
    <location>
        <begin position="44"/>
        <end position="202"/>
    </location>
</feature>
<sequence length="599" mass="68381">MAPRSHVRDSVKQIDTTTWLIGSYAKTIHDAGDPSAVFSFGDALILKVRLADDSTRREHKLLSFLAEKQLSFDVPRVLSHAEEAGKTYLFEPHIPGNRLNEVWWDMTEEEKEHVAIRVSEICSELRFFRSDVLTGVDHNWLDPLQDQRDYGVQALQKHCEALGMVGSTFVLSHNDLGPTNIIMNGDRIAVLDWELARYSPLAWVRTKFAICGALQVERIGSAGVETDSKYRVQVEQKLREMGFPQVTEAYEEMKKLRSGTLPDRMPRVIFGRFDCSPDPDTKTDDASQKHVKIISERPLNDTLDPFRDKLRDLNEADDPRQEDIASLLSALVASPAAFSLPSPDESGSVAVKLLSILQYVRGGEIKTQQFHPLVRHIVDDSSDIDVWEAVFTVIESLSALTPPPSSIAPTFKGTPIKTSSSRLADSETRDIVEGELFYEIKECTFRDVKGFCDKFFDSKRWRKEQKAMLKEMMTAHDGKKWTDFPTPSDEKPVWDWFRSLEERFLADSTYKLHTTKTAHQFKERKGQMDVFFQTPAKKKDGTLRYKHVLVVGEQKKSYDTGRFKADLLQITRYMRGVFADQPTRRFIHAFSLYASTIEL</sequence>
<dbReference type="Proteomes" id="UP001055219">
    <property type="component" value="Unassembled WGS sequence"/>
</dbReference>
<dbReference type="Pfam" id="PF17667">
    <property type="entry name" value="Pkinase_fungal"/>
    <property type="match status" value="1"/>
</dbReference>
<dbReference type="AlphaFoldDB" id="A0A9Q0BAI6"/>
<dbReference type="PANTHER" id="PTHR21310:SF58">
    <property type="entry name" value="AMINOGLYCOSIDE PHOSPHOTRANSFERASE DOMAIN-CONTAINING PROTEIN"/>
    <property type="match status" value="1"/>
</dbReference>
<evidence type="ECO:0000313" key="3">
    <source>
        <dbReference type="EMBL" id="KAI6777605.1"/>
    </source>
</evidence>
<name>A0A9Q0BAI6_9HYPO</name>
<proteinExistence type="predicted"/>
<evidence type="ECO:0000313" key="4">
    <source>
        <dbReference type="Proteomes" id="UP001055219"/>
    </source>
</evidence>